<proteinExistence type="predicted"/>
<evidence type="ECO:0000313" key="2">
    <source>
        <dbReference type="Proteomes" id="UP000005013"/>
    </source>
</evidence>
<sequence length="66" mass="7655">MAYIPSKKKLKGLREQPNLFSILDDGDAINTNPYKQDNTNTTNTQITLQDFMYKRYDKLNAQEQAV</sequence>
<dbReference type="EMBL" id="CP003481">
    <property type="protein sequence ID" value="AFI06411.1"/>
    <property type="molecule type" value="Genomic_DNA"/>
</dbReference>
<dbReference type="HOGENOM" id="CLU_2825179_0_0_7"/>
<evidence type="ECO:0000313" key="1">
    <source>
        <dbReference type="EMBL" id="AFI06411.1"/>
    </source>
</evidence>
<dbReference type="PATRIC" id="fig|1163745.3.peg.1493"/>
<dbReference type="Proteomes" id="UP000005013">
    <property type="component" value="Chromosome"/>
</dbReference>
<dbReference type="KEGG" id="hcm:HCD_07090"/>
<protein>
    <submittedName>
        <fullName evidence="1">Uncharacterized protein</fullName>
    </submittedName>
</protein>
<accession>I0ETZ2</accession>
<name>I0ETZ2_HELCM</name>
<organism evidence="1 2">
    <name type="scientific">Helicobacter cetorum (strain ATCC BAA-540 / CCUG 52418 / MIT 99-5656)</name>
    <dbReference type="NCBI Taxonomy" id="1163745"/>
    <lineage>
        <taxon>Bacteria</taxon>
        <taxon>Pseudomonadati</taxon>
        <taxon>Campylobacterota</taxon>
        <taxon>Epsilonproteobacteria</taxon>
        <taxon>Campylobacterales</taxon>
        <taxon>Helicobacteraceae</taxon>
        <taxon>Helicobacter</taxon>
    </lineage>
</organism>
<keyword evidence="2" id="KW-1185">Reference proteome</keyword>
<reference evidence="1 2" key="1">
    <citation type="journal article" date="2013" name="PLoS ONE">
        <title>Sequence Divergence and Conservation in Genomes ofHelicobacter cetorum Strains from a Dolphin and a Whale.</title>
        <authorList>
            <person name="Kersulyte D."/>
            <person name="Rossi M."/>
            <person name="Berg D.E."/>
        </authorList>
    </citation>
    <scope>NUCLEOTIDE SEQUENCE [LARGE SCALE GENOMIC DNA]</scope>
    <source>
        <strain evidence="1 2">MIT 99-5656</strain>
    </source>
</reference>
<dbReference type="AlphaFoldDB" id="I0ETZ2"/>
<gene>
    <name evidence="1" type="ordered locus">HCD_07090</name>
</gene>